<keyword evidence="8" id="KW-1185">Reference proteome</keyword>
<proteinExistence type="predicted"/>
<organism evidence="7 8">
    <name type="scientific">Asparagus officinalis</name>
    <name type="common">Garden asparagus</name>
    <dbReference type="NCBI Taxonomy" id="4686"/>
    <lineage>
        <taxon>Eukaryota</taxon>
        <taxon>Viridiplantae</taxon>
        <taxon>Streptophyta</taxon>
        <taxon>Embryophyta</taxon>
        <taxon>Tracheophyta</taxon>
        <taxon>Spermatophyta</taxon>
        <taxon>Magnoliopsida</taxon>
        <taxon>Liliopsida</taxon>
        <taxon>Asparagales</taxon>
        <taxon>Asparagaceae</taxon>
        <taxon>Asparagoideae</taxon>
        <taxon>Asparagus</taxon>
    </lineage>
</organism>
<accession>A0A5P1EKG6</accession>
<dbReference type="PROSITE" id="PS51005">
    <property type="entry name" value="NAC"/>
    <property type="match status" value="1"/>
</dbReference>
<evidence type="ECO:0000313" key="8">
    <source>
        <dbReference type="Proteomes" id="UP000243459"/>
    </source>
</evidence>
<name>A0A5P1EKG6_ASPOF</name>
<protein>
    <recommendedName>
        <fullName evidence="6">NAC domain-containing protein</fullName>
    </recommendedName>
</protein>
<dbReference type="InterPro" id="IPR036093">
    <property type="entry name" value="NAC_dom_sf"/>
</dbReference>
<dbReference type="Proteomes" id="UP000243459">
    <property type="component" value="Chromosome 6"/>
</dbReference>
<evidence type="ECO:0000256" key="3">
    <source>
        <dbReference type="ARBA" id="ARBA00023125"/>
    </source>
</evidence>
<comment type="subcellular location">
    <subcellularLocation>
        <location evidence="1">Nucleus</location>
    </subcellularLocation>
</comment>
<evidence type="ECO:0000313" key="7">
    <source>
        <dbReference type="EMBL" id="ONK66462.1"/>
    </source>
</evidence>
<keyword evidence="2" id="KW-0805">Transcription regulation</keyword>
<evidence type="ECO:0000256" key="1">
    <source>
        <dbReference type="ARBA" id="ARBA00004123"/>
    </source>
</evidence>
<keyword evidence="4" id="KW-0804">Transcription</keyword>
<dbReference type="PANTHER" id="PTHR31989">
    <property type="entry name" value="NAC DOMAIN-CONTAINING PROTEIN 82-RELATED"/>
    <property type="match status" value="1"/>
</dbReference>
<dbReference type="Pfam" id="PF02365">
    <property type="entry name" value="NAM"/>
    <property type="match status" value="1"/>
</dbReference>
<evidence type="ECO:0000259" key="6">
    <source>
        <dbReference type="PROSITE" id="PS51005"/>
    </source>
</evidence>
<sequence length="90" mass="10344">MGAAPECGGPHEQSLMTAPEEEGVHVLNSGGDPNWWPLGFRFHPTDEELVLYYLKCRICGRRLKLRMISDVDVYKWDPWELPGCKKILCR</sequence>
<gene>
    <name evidence="7" type="ORF">A4U43_C06F8330</name>
</gene>
<dbReference type="GO" id="GO:0006355">
    <property type="term" value="P:regulation of DNA-templated transcription"/>
    <property type="evidence" value="ECO:0007669"/>
    <property type="project" value="InterPro"/>
</dbReference>
<dbReference type="GO" id="GO:0005634">
    <property type="term" value="C:nucleus"/>
    <property type="evidence" value="ECO:0007669"/>
    <property type="project" value="UniProtKB-SubCell"/>
</dbReference>
<dbReference type="Gramene" id="ONK66462">
    <property type="protein sequence ID" value="ONK66462"/>
    <property type="gene ID" value="A4U43_C06F8330"/>
</dbReference>
<dbReference type="Gene3D" id="2.170.150.80">
    <property type="entry name" value="NAC domain"/>
    <property type="match status" value="1"/>
</dbReference>
<keyword evidence="5" id="KW-0539">Nucleus</keyword>
<dbReference type="GO" id="GO:0003677">
    <property type="term" value="F:DNA binding"/>
    <property type="evidence" value="ECO:0007669"/>
    <property type="project" value="UniProtKB-KW"/>
</dbReference>
<evidence type="ECO:0000256" key="2">
    <source>
        <dbReference type="ARBA" id="ARBA00023015"/>
    </source>
</evidence>
<dbReference type="AlphaFoldDB" id="A0A5P1EKG6"/>
<dbReference type="SUPFAM" id="SSF101941">
    <property type="entry name" value="NAC domain"/>
    <property type="match status" value="1"/>
</dbReference>
<reference evidence="8" key="1">
    <citation type="journal article" date="2017" name="Nat. Commun.">
        <title>The asparagus genome sheds light on the origin and evolution of a young Y chromosome.</title>
        <authorList>
            <person name="Harkess A."/>
            <person name="Zhou J."/>
            <person name="Xu C."/>
            <person name="Bowers J.E."/>
            <person name="Van der Hulst R."/>
            <person name="Ayyampalayam S."/>
            <person name="Mercati F."/>
            <person name="Riccardi P."/>
            <person name="McKain M.R."/>
            <person name="Kakrana A."/>
            <person name="Tang H."/>
            <person name="Ray J."/>
            <person name="Groenendijk J."/>
            <person name="Arikit S."/>
            <person name="Mathioni S.M."/>
            <person name="Nakano M."/>
            <person name="Shan H."/>
            <person name="Telgmann-Rauber A."/>
            <person name="Kanno A."/>
            <person name="Yue Z."/>
            <person name="Chen H."/>
            <person name="Li W."/>
            <person name="Chen Y."/>
            <person name="Xu X."/>
            <person name="Zhang Y."/>
            <person name="Luo S."/>
            <person name="Chen H."/>
            <person name="Gao J."/>
            <person name="Mao Z."/>
            <person name="Pires J.C."/>
            <person name="Luo M."/>
            <person name="Kudrna D."/>
            <person name="Wing R.A."/>
            <person name="Meyers B.C."/>
            <person name="Yi K."/>
            <person name="Kong H."/>
            <person name="Lavrijsen P."/>
            <person name="Sunseri F."/>
            <person name="Falavigna A."/>
            <person name="Ye Y."/>
            <person name="Leebens-Mack J.H."/>
            <person name="Chen G."/>
        </authorList>
    </citation>
    <scope>NUCLEOTIDE SEQUENCE [LARGE SCALE GENOMIC DNA]</scope>
    <source>
        <strain evidence="8">cv. DH0086</strain>
    </source>
</reference>
<feature type="domain" description="NAC" evidence="6">
    <location>
        <begin position="36"/>
        <end position="90"/>
    </location>
</feature>
<keyword evidence="3" id="KW-0238">DNA-binding</keyword>
<evidence type="ECO:0000256" key="5">
    <source>
        <dbReference type="ARBA" id="ARBA00023242"/>
    </source>
</evidence>
<dbReference type="InterPro" id="IPR003441">
    <property type="entry name" value="NAC-dom"/>
</dbReference>
<evidence type="ECO:0000256" key="4">
    <source>
        <dbReference type="ARBA" id="ARBA00023163"/>
    </source>
</evidence>
<dbReference type="EMBL" id="CM007386">
    <property type="protein sequence ID" value="ONK66462.1"/>
    <property type="molecule type" value="Genomic_DNA"/>
</dbReference>